<dbReference type="PANTHER" id="PTHR43744:SF9">
    <property type="entry name" value="POLYGALACTURONAN_RHAMNOGALACTURONAN TRANSPORT SYSTEM PERMEASE PROTEIN YTCP"/>
    <property type="match status" value="1"/>
</dbReference>
<dbReference type="AlphaFoldDB" id="A0A7X0SQQ1"/>
<reference evidence="9 10" key="1">
    <citation type="submission" date="2020-08" db="EMBL/GenBank/DDBJ databases">
        <title>Cohnella phylogeny.</title>
        <authorList>
            <person name="Dunlap C."/>
        </authorList>
    </citation>
    <scope>NUCLEOTIDE SEQUENCE [LARGE SCALE GENOMIC DNA]</scope>
    <source>
        <strain evidence="9 10">CBP 2801</strain>
    </source>
</reference>
<evidence type="ECO:0000256" key="4">
    <source>
        <dbReference type="ARBA" id="ARBA00022692"/>
    </source>
</evidence>
<dbReference type="PANTHER" id="PTHR43744">
    <property type="entry name" value="ABC TRANSPORTER PERMEASE PROTEIN MG189-RELATED-RELATED"/>
    <property type="match status" value="1"/>
</dbReference>
<organism evidence="9 10">
    <name type="scientific">Cohnella zeiphila</name>
    <dbReference type="NCBI Taxonomy" id="2761120"/>
    <lineage>
        <taxon>Bacteria</taxon>
        <taxon>Bacillati</taxon>
        <taxon>Bacillota</taxon>
        <taxon>Bacilli</taxon>
        <taxon>Bacillales</taxon>
        <taxon>Paenibacillaceae</taxon>
        <taxon>Cohnella</taxon>
    </lineage>
</organism>
<evidence type="ECO:0000256" key="1">
    <source>
        <dbReference type="ARBA" id="ARBA00004651"/>
    </source>
</evidence>
<feature type="transmembrane region" description="Helical" evidence="7">
    <location>
        <begin position="258"/>
        <end position="277"/>
    </location>
</feature>
<evidence type="ECO:0000313" key="10">
    <source>
        <dbReference type="Proteomes" id="UP000564644"/>
    </source>
</evidence>
<feature type="transmembrane region" description="Helical" evidence="7">
    <location>
        <begin position="12"/>
        <end position="34"/>
    </location>
</feature>
<keyword evidence="6 7" id="KW-0472">Membrane</keyword>
<dbReference type="RefSeq" id="WP_185131962.1">
    <property type="nucleotide sequence ID" value="NZ_JACJVO010000032.1"/>
</dbReference>
<keyword evidence="10" id="KW-1185">Reference proteome</keyword>
<dbReference type="SUPFAM" id="SSF161098">
    <property type="entry name" value="MetI-like"/>
    <property type="match status" value="1"/>
</dbReference>
<keyword evidence="4 7" id="KW-0812">Transmembrane</keyword>
<dbReference type="InterPro" id="IPR035906">
    <property type="entry name" value="MetI-like_sf"/>
</dbReference>
<feature type="domain" description="ABC transmembrane type-1" evidence="8">
    <location>
        <begin position="74"/>
        <end position="277"/>
    </location>
</feature>
<evidence type="ECO:0000256" key="5">
    <source>
        <dbReference type="ARBA" id="ARBA00022989"/>
    </source>
</evidence>
<dbReference type="InterPro" id="IPR000515">
    <property type="entry name" value="MetI-like"/>
</dbReference>
<evidence type="ECO:0000256" key="3">
    <source>
        <dbReference type="ARBA" id="ARBA00022475"/>
    </source>
</evidence>
<dbReference type="GO" id="GO:0005886">
    <property type="term" value="C:plasma membrane"/>
    <property type="evidence" value="ECO:0007669"/>
    <property type="project" value="UniProtKB-SubCell"/>
</dbReference>
<feature type="transmembrane region" description="Helical" evidence="7">
    <location>
        <begin position="74"/>
        <end position="97"/>
    </location>
</feature>
<dbReference type="Proteomes" id="UP000564644">
    <property type="component" value="Unassembled WGS sequence"/>
</dbReference>
<gene>
    <name evidence="9" type="ORF">H7C18_25715</name>
</gene>
<comment type="similarity">
    <text evidence="7">Belongs to the binding-protein-dependent transport system permease family.</text>
</comment>
<protein>
    <submittedName>
        <fullName evidence="9">Carbohydrate ABC transporter permease</fullName>
    </submittedName>
</protein>
<dbReference type="GO" id="GO:0055085">
    <property type="term" value="P:transmembrane transport"/>
    <property type="evidence" value="ECO:0007669"/>
    <property type="project" value="InterPro"/>
</dbReference>
<proteinExistence type="inferred from homology"/>
<feature type="transmembrane region" description="Helical" evidence="7">
    <location>
        <begin position="193"/>
        <end position="216"/>
    </location>
</feature>
<dbReference type="EMBL" id="JACJVO010000032">
    <property type="protein sequence ID" value="MBB6734326.1"/>
    <property type="molecule type" value="Genomic_DNA"/>
</dbReference>
<comment type="caution">
    <text evidence="9">The sequence shown here is derived from an EMBL/GenBank/DDBJ whole genome shotgun (WGS) entry which is preliminary data.</text>
</comment>
<dbReference type="PROSITE" id="PS50928">
    <property type="entry name" value="ABC_TM1"/>
    <property type="match status" value="1"/>
</dbReference>
<comment type="subcellular location">
    <subcellularLocation>
        <location evidence="1 7">Cell membrane</location>
        <topology evidence="1 7">Multi-pass membrane protein</topology>
    </subcellularLocation>
</comment>
<accession>A0A7X0SQQ1</accession>
<name>A0A7X0SQQ1_9BACL</name>
<evidence type="ECO:0000313" key="9">
    <source>
        <dbReference type="EMBL" id="MBB6734326.1"/>
    </source>
</evidence>
<sequence>MNGSAWQDRLFRWGNAIFLVILAAGMLFPFLYIFSVSFTTFDEFLKSDFLLWPKKWVPDAYLFIFHSRSFLRSLWMTVYLTVAGTAVNLIFTSTMAFGLSRNIYGGRAITFMVLFTMLFSAGMIPTYLMVKMTGLLDSIWALILPAAIAPFNLIVIRQFFQNIPGELYEASVMDGANDLTIFRKIILPLSKPALAAFSLFYAVGHWNTYFAGILYLNDPKMWPIQVILRQIVVLSDPKNALGAVEQVLLDVQPPPETIQMAAILVATLPILIVYPFLQKHFAKGVLIGSIKG</sequence>
<feature type="transmembrane region" description="Helical" evidence="7">
    <location>
        <begin position="139"/>
        <end position="156"/>
    </location>
</feature>
<keyword evidence="2 7" id="KW-0813">Transport</keyword>
<evidence type="ECO:0000259" key="8">
    <source>
        <dbReference type="PROSITE" id="PS50928"/>
    </source>
</evidence>
<evidence type="ECO:0000256" key="6">
    <source>
        <dbReference type="ARBA" id="ARBA00023136"/>
    </source>
</evidence>
<keyword evidence="3" id="KW-1003">Cell membrane</keyword>
<keyword evidence="5 7" id="KW-1133">Transmembrane helix</keyword>
<dbReference type="CDD" id="cd06261">
    <property type="entry name" value="TM_PBP2"/>
    <property type="match status" value="1"/>
</dbReference>
<dbReference type="Pfam" id="PF00528">
    <property type="entry name" value="BPD_transp_1"/>
    <property type="match status" value="1"/>
</dbReference>
<dbReference type="Gene3D" id="1.10.3720.10">
    <property type="entry name" value="MetI-like"/>
    <property type="match status" value="1"/>
</dbReference>
<feature type="transmembrane region" description="Helical" evidence="7">
    <location>
        <begin position="109"/>
        <end position="127"/>
    </location>
</feature>
<evidence type="ECO:0000256" key="7">
    <source>
        <dbReference type="RuleBase" id="RU363032"/>
    </source>
</evidence>
<evidence type="ECO:0000256" key="2">
    <source>
        <dbReference type="ARBA" id="ARBA00022448"/>
    </source>
</evidence>